<organism evidence="1 2">
    <name type="scientific">Tunturiibacter lichenicola</name>
    <dbReference type="NCBI Taxonomy" id="2051959"/>
    <lineage>
        <taxon>Bacteria</taxon>
        <taxon>Pseudomonadati</taxon>
        <taxon>Acidobacteriota</taxon>
        <taxon>Terriglobia</taxon>
        <taxon>Terriglobales</taxon>
        <taxon>Acidobacteriaceae</taxon>
        <taxon>Tunturiibacter</taxon>
    </lineage>
</organism>
<proteinExistence type="predicted"/>
<dbReference type="AlphaFoldDB" id="A0A7Y9NNX7"/>
<name>A0A7Y9NNX7_9BACT</name>
<dbReference type="Proteomes" id="UP000534186">
    <property type="component" value="Unassembled WGS sequence"/>
</dbReference>
<sequence>MPVQFVHSTTDELSMVKIPAMGSSSRCGCSMMQPGRRLL</sequence>
<protein>
    <submittedName>
        <fullName evidence="1">Uncharacterized protein</fullName>
    </submittedName>
</protein>
<evidence type="ECO:0000313" key="2">
    <source>
        <dbReference type="Proteomes" id="UP000534186"/>
    </source>
</evidence>
<reference evidence="1 2" key="1">
    <citation type="submission" date="2020-07" db="EMBL/GenBank/DDBJ databases">
        <title>Genomic Encyclopedia of Type Strains, Phase IV (KMG-V): Genome sequencing to study the core and pangenomes of soil and plant-associated prokaryotes.</title>
        <authorList>
            <person name="Whitman W."/>
        </authorList>
    </citation>
    <scope>NUCLEOTIDE SEQUENCE [LARGE SCALE GENOMIC DNA]</scope>
    <source>
        <strain evidence="1 2">M8UP30</strain>
    </source>
</reference>
<evidence type="ECO:0000313" key="1">
    <source>
        <dbReference type="EMBL" id="NYF52864.1"/>
    </source>
</evidence>
<dbReference type="EMBL" id="JACCCV010000002">
    <property type="protein sequence ID" value="NYF52864.1"/>
    <property type="molecule type" value="Genomic_DNA"/>
</dbReference>
<comment type="caution">
    <text evidence="1">The sequence shown here is derived from an EMBL/GenBank/DDBJ whole genome shotgun (WGS) entry which is preliminary data.</text>
</comment>
<gene>
    <name evidence="1" type="ORF">HDF12_003263</name>
</gene>
<accession>A0A7Y9NNX7</accession>